<organism evidence="1 2">
    <name type="scientific">Gimesia alba</name>
    <dbReference type="NCBI Taxonomy" id="2527973"/>
    <lineage>
        <taxon>Bacteria</taxon>
        <taxon>Pseudomonadati</taxon>
        <taxon>Planctomycetota</taxon>
        <taxon>Planctomycetia</taxon>
        <taxon>Planctomycetales</taxon>
        <taxon>Planctomycetaceae</taxon>
        <taxon>Gimesia</taxon>
    </lineage>
</organism>
<reference evidence="1 2" key="1">
    <citation type="submission" date="2019-02" db="EMBL/GenBank/DDBJ databases">
        <title>Deep-cultivation of Planctomycetes and their phenomic and genomic characterization uncovers novel biology.</title>
        <authorList>
            <person name="Wiegand S."/>
            <person name="Jogler M."/>
            <person name="Boedeker C."/>
            <person name="Pinto D."/>
            <person name="Vollmers J."/>
            <person name="Rivas-Marin E."/>
            <person name="Kohn T."/>
            <person name="Peeters S.H."/>
            <person name="Heuer A."/>
            <person name="Rast P."/>
            <person name="Oberbeckmann S."/>
            <person name="Bunk B."/>
            <person name="Jeske O."/>
            <person name="Meyerdierks A."/>
            <person name="Storesund J.E."/>
            <person name="Kallscheuer N."/>
            <person name="Luecker S."/>
            <person name="Lage O.M."/>
            <person name="Pohl T."/>
            <person name="Merkel B.J."/>
            <person name="Hornburger P."/>
            <person name="Mueller R.-W."/>
            <person name="Bruemmer F."/>
            <person name="Labrenz M."/>
            <person name="Spormann A.M."/>
            <person name="Op den Camp H."/>
            <person name="Overmann J."/>
            <person name="Amann R."/>
            <person name="Jetten M.S.M."/>
            <person name="Mascher T."/>
            <person name="Medema M.H."/>
            <person name="Devos D.P."/>
            <person name="Kaster A.-K."/>
            <person name="Ovreas L."/>
            <person name="Rohde M."/>
            <person name="Galperin M.Y."/>
            <person name="Jogler C."/>
        </authorList>
    </citation>
    <scope>NUCLEOTIDE SEQUENCE [LARGE SCALE GENOMIC DNA]</scope>
    <source>
        <strain evidence="1 2">Pan241w</strain>
    </source>
</reference>
<gene>
    <name evidence="1" type="ORF">Pan241w_05700</name>
</gene>
<evidence type="ECO:0000313" key="1">
    <source>
        <dbReference type="EMBL" id="QDT40513.1"/>
    </source>
</evidence>
<keyword evidence="2" id="KW-1185">Reference proteome</keyword>
<dbReference type="Proteomes" id="UP000317171">
    <property type="component" value="Chromosome"/>
</dbReference>
<dbReference type="AlphaFoldDB" id="A0A517R9Q9"/>
<dbReference type="EMBL" id="CP036269">
    <property type="protein sequence ID" value="QDT40513.1"/>
    <property type="molecule type" value="Genomic_DNA"/>
</dbReference>
<protein>
    <submittedName>
        <fullName evidence="1">Uncharacterized protein</fullName>
    </submittedName>
</protein>
<name>A0A517R9Q9_9PLAN</name>
<sequence>MIAVNPSGVVSVPLPFHLVKRNLFPDLLSEIILDSDLGDQFEL</sequence>
<evidence type="ECO:0000313" key="2">
    <source>
        <dbReference type="Proteomes" id="UP000317171"/>
    </source>
</evidence>
<proteinExistence type="predicted"/>
<dbReference type="KEGG" id="gaz:Pan241w_05700"/>
<accession>A0A517R9Q9</accession>